<dbReference type="Proteomes" id="UP000326759">
    <property type="component" value="Unassembled WGS sequence"/>
</dbReference>
<proteinExistence type="predicted"/>
<accession>A0A5N5SIX0</accession>
<evidence type="ECO:0000313" key="2">
    <source>
        <dbReference type="EMBL" id="KAB7493658.1"/>
    </source>
</evidence>
<evidence type="ECO:0000313" key="3">
    <source>
        <dbReference type="Proteomes" id="UP000326759"/>
    </source>
</evidence>
<keyword evidence="3" id="KW-1185">Reference proteome</keyword>
<feature type="non-terminal residue" evidence="2">
    <location>
        <position position="1"/>
    </location>
</feature>
<dbReference type="EMBL" id="SEYY01025120">
    <property type="protein sequence ID" value="KAB7493658.1"/>
    <property type="molecule type" value="Genomic_DNA"/>
</dbReference>
<gene>
    <name evidence="2" type="ORF">Anas_04206</name>
</gene>
<name>A0A5N5SIX0_9CRUS</name>
<comment type="caution">
    <text evidence="2">The sequence shown here is derived from an EMBL/GenBank/DDBJ whole genome shotgun (WGS) entry which is preliminary data.</text>
</comment>
<protein>
    <submittedName>
        <fullName evidence="2">Uncharacterized protein</fullName>
    </submittedName>
</protein>
<feature type="region of interest" description="Disordered" evidence="1">
    <location>
        <begin position="1"/>
        <end position="98"/>
    </location>
</feature>
<feature type="compositionally biased region" description="Polar residues" evidence="1">
    <location>
        <begin position="89"/>
        <end position="98"/>
    </location>
</feature>
<dbReference type="AlphaFoldDB" id="A0A5N5SIX0"/>
<feature type="compositionally biased region" description="Low complexity" evidence="1">
    <location>
        <begin position="62"/>
        <end position="88"/>
    </location>
</feature>
<organism evidence="2 3">
    <name type="scientific">Armadillidium nasatum</name>
    <dbReference type="NCBI Taxonomy" id="96803"/>
    <lineage>
        <taxon>Eukaryota</taxon>
        <taxon>Metazoa</taxon>
        <taxon>Ecdysozoa</taxon>
        <taxon>Arthropoda</taxon>
        <taxon>Crustacea</taxon>
        <taxon>Multicrustacea</taxon>
        <taxon>Malacostraca</taxon>
        <taxon>Eumalacostraca</taxon>
        <taxon>Peracarida</taxon>
        <taxon>Isopoda</taxon>
        <taxon>Oniscidea</taxon>
        <taxon>Crinocheta</taxon>
        <taxon>Armadillidiidae</taxon>
        <taxon>Armadillidium</taxon>
    </lineage>
</organism>
<reference evidence="2 3" key="1">
    <citation type="journal article" date="2019" name="PLoS Biol.">
        <title>Sex chromosomes control vertical transmission of feminizing Wolbachia symbionts in an isopod.</title>
        <authorList>
            <person name="Becking T."/>
            <person name="Chebbi M.A."/>
            <person name="Giraud I."/>
            <person name="Moumen B."/>
            <person name="Laverre T."/>
            <person name="Caubet Y."/>
            <person name="Peccoud J."/>
            <person name="Gilbert C."/>
            <person name="Cordaux R."/>
        </authorList>
    </citation>
    <scope>NUCLEOTIDE SEQUENCE [LARGE SCALE GENOMIC DNA]</scope>
    <source>
        <strain evidence="2">ANa2</strain>
        <tissue evidence="2">Whole body excluding digestive tract and cuticle</tissue>
    </source>
</reference>
<dbReference type="OrthoDB" id="9909311at2759"/>
<feature type="compositionally biased region" description="Polar residues" evidence="1">
    <location>
        <begin position="1"/>
        <end position="15"/>
    </location>
</feature>
<sequence length="192" mass="21211">DGNHISKNQTLSPSRISLGKNRVPKKGNNAIRKNDGKNYAIVYPVPQEAKLGHSSKIDDNESSSSLEMSMTSSSSQSSISQTLCSESSPSNTSAGTSQPVTILVGEDKSYKMVPTMPSDEIPVKQIDLNGDSVTRPLQKAFLLEKSTPNYQNISLELFQERQRLMEEQNKRKKELLAKAIADKYVLLLKVLK</sequence>
<evidence type="ECO:0000256" key="1">
    <source>
        <dbReference type="SAM" id="MobiDB-lite"/>
    </source>
</evidence>